<feature type="domain" description="Lycopene cyclase" evidence="9">
    <location>
        <begin position="130"/>
        <end position="221"/>
    </location>
</feature>
<feature type="transmembrane region" description="Helical" evidence="8">
    <location>
        <begin position="204"/>
        <end position="222"/>
    </location>
</feature>
<organism evidence="10">
    <name type="scientific">uncultured Aureispira sp</name>
    <dbReference type="NCBI Taxonomy" id="1331704"/>
    <lineage>
        <taxon>Bacteria</taxon>
        <taxon>Pseudomonadati</taxon>
        <taxon>Bacteroidota</taxon>
        <taxon>Saprospiria</taxon>
        <taxon>Saprospirales</taxon>
        <taxon>Saprospiraceae</taxon>
        <taxon>Aureispira</taxon>
        <taxon>environmental samples</taxon>
    </lineage>
</organism>
<evidence type="ECO:0000259" key="9">
    <source>
        <dbReference type="Pfam" id="PF18916"/>
    </source>
</evidence>
<evidence type="ECO:0000256" key="3">
    <source>
        <dbReference type="ARBA" id="ARBA00022692"/>
    </source>
</evidence>
<evidence type="ECO:0000256" key="5">
    <source>
        <dbReference type="ARBA" id="ARBA00022989"/>
    </source>
</evidence>
<dbReference type="GO" id="GO:0045436">
    <property type="term" value="F:lycopene beta cyclase activity"/>
    <property type="evidence" value="ECO:0007669"/>
    <property type="project" value="UniProtKB-ARBA"/>
</dbReference>
<dbReference type="InterPro" id="IPR017825">
    <property type="entry name" value="Lycopene_cyclase_dom"/>
</dbReference>
<evidence type="ECO:0000256" key="8">
    <source>
        <dbReference type="SAM" id="Phobius"/>
    </source>
</evidence>
<keyword evidence="7" id="KW-0413">Isomerase</keyword>
<gene>
    <name evidence="10" type="ORF">HELGO_WM25154</name>
</gene>
<keyword evidence="4" id="KW-0125">Carotenoid biosynthesis</keyword>
<feature type="transmembrane region" description="Helical" evidence="8">
    <location>
        <begin position="78"/>
        <end position="95"/>
    </location>
</feature>
<evidence type="ECO:0000256" key="1">
    <source>
        <dbReference type="ARBA" id="ARBA00004141"/>
    </source>
</evidence>
<reference evidence="10" key="1">
    <citation type="submission" date="2020-01" db="EMBL/GenBank/DDBJ databases">
        <authorList>
            <person name="Meier V. D."/>
            <person name="Meier V D."/>
        </authorList>
    </citation>
    <scope>NUCLEOTIDE SEQUENCE</scope>
    <source>
        <strain evidence="10">HLG_WM_MAG_10</strain>
    </source>
</reference>
<feature type="transmembrane region" description="Helical" evidence="8">
    <location>
        <begin position="130"/>
        <end position="148"/>
    </location>
</feature>
<proteinExistence type="predicted"/>
<dbReference type="GO" id="GO:0016020">
    <property type="term" value="C:membrane"/>
    <property type="evidence" value="ECO:0007669"/>
    <property type="project" value="UniProtKB-SubCell"/>
</dbReference>
<dbReference type="Pfam" id="PF18916">
    <property type="entry name" value="Lycopene_cyc"/>
    <property type="match status" value="2"/>
</dbReference>
<dbReference type="NCBIfam" id="TIGR03462">
    <property type="entry name" value="CarR_dom_SF"/>
    <property type="match status" value="1"/>
</dbReference>
<evidence type="ECO:0000256" key="6">
    <source>
        <dbReference type="ARBA" id="ARBA00023136"/>
    </source>
</evidence>
<evidence type="ECO:0000256" key="2">
    <source>
        <dbReference type="ARBA" id="ARBA00004829"/>
    </source>
</evidence>
<comment type="subcellular location">
    <subcellularLocation>
        <location evidence="1">Membrane</location>
        <topology evidence="1">Multi-pass membrane protein</topology>
    </subcellularLocation>
</comment>
<feature type="transmembrane region" description="Helical" evidence="8">
    <location>
        <begin position="107"/>
        <end position="124"/>
    </location>
</feature>
<protein>
    <recommendedName>
        <fullName evidence="9">Lycopene cyclase domain-containing protein</fullName>
    </recommendedName>
</protein>
<name>A0A6S6UKL8_9BACT</name>
<dbReference type="GO" id="GO:0016872">
    <property type="term" value="F:intramolecular lyase activity"/>
    <property type="evidence" value="ECO:0007669"/>
    <property type="project" value="InterPro"/>
</dbReference>
<keyword evidence="5 8" id="KW-1133">Transmembrane helix</keyword>
<feature type="transmembrane region" description="Helical" evidence="8">
    <location>
        <begin position="155"/>
        <end position="174"/>
    </location>
</feature>
<evidence type="ECO:0000313" key="10">
    <source>
        <dbReference type="EMBL" id="CAA6829622.1"/>
    </source>
</evidence>
<dbReference type="EMBL" id="CACVAQ010000505">
    <property type="protein sequence ID" value="CAA6829622.1"/>
    <property type="molecule type" value="Genomic_DNA"/>
</dbReference>
<feature type="transmembrane region" description="Helical" evidence="8">
    <location>
        <begin position="28"/>
        <end position="47"/>
    </location>
</feature>
<feature type="domain" description="Lycopene cyclase" evidence="9">
    <location>
        <begin position="2"/>
        <end position="94"/>
    </location>
</feature>
<keyword evidence="6 8" id="KW-0472">Membrane</keyword>
<dbReference type="AlphaFoldDB" id="A0A6S6UKL8"/>
<dbReference type="GO" id="GO:0016117">
    <property type="term" value="P:carotenoid biosynthetic process"/>
    <property type="evidence" value="ECO:0007669"/>
    <property type="project" value="UniProtKB-KW"/>
</dbReference>
<comment type="pathway">
    <text evidence="2">Carotenoid biosynthesis.</text>
</comment>
<accession>A0A6S6UKL8</accession>
<evidence type="ECO:0000256" key="4">
    <source>
        <dbReference type="ARBA" id="ARBA00022746"/>
    </source>
</evidence>
<feature type="transmembrane region" description="Helical" evidence="8">
    <location>
        <begin position="6"/>
        <end position="21"/>
    </location>
</feature>
<sequence>MNNLYLLLDFGVILFPFLLSFDKKVHYIGDWGATFGALVLIGIPFLIHDYYFTEMEIWGFNPAYLTGHYIFNLPIEEVLFFVVVPYACTFVYACSKAYFTRLNFAKFNKVFYLGILLYAVVIFAVGFGAWYSTMVSIGAFILGLALWFQQKDYPYVPIAIVLSLIPFFIMNSILTGSFTPTPIVWYDNMQNVGFRWGTIPAEDILYSFLLVAGNILVFRFLVERKKAALKALSET</sequence>
<keyword evidence="3 8" id="KW-0812">Transmembrane</keyword>
<evidence type="ECO:0000256" key="7">
    <source>
        <dbReference type="ARBA" id="ARBA00023235"/>
    </source>
</evidence>